<organism evidence="10">
    <name type="scientific">Lepocinclis steinii</name>
    <dbReference type="NCBI Taxonomy" id="459226"/>
    <lineage>
        <taxon>Eukaryota</taxon>
        <taxon>Discoba</taxon>
        <taxon>Euglenozoa</taxon>
        <taxon>Euglenida</taxon>
        <taxon>Spirocuta</taxon>
        <taxon>Euglenophyceae</taxon>
        <taxon>Euglenales</taxon>
        <taxon>Phacaceae</taxon>
        <taxon>Lepocinclis</taxon>
    </lineage>
</organism>
<evidence type="ECO:0000256" key="1">
    <source>
        <dbReference type="ARBA" id="ARBA00002862"/>
    </source>
</evidence>
<dbReference type="EMBL" id="MH898672">
    <property type="protein sequence ID" value="AYQ93610.1"/>
    <property type="molecule type" value="Genomic_DNA"/>
</dbReference>
<keyword evidence="7 9" id="KW-1133">Transmembrane helix</keyword>
<dbReference type="Pfam" id="PF02392">
    <property type="entry name" value="Ycf4"/>
    <property type="match status" value="1"/>
</dbReference>
<dbReference type="RefSeq" id="YP_009541090.1">
    <property type="nucleotide sequence ID" value="NC_039971.1"/>
</dbReference>
<geneLocation type="chloroplast" evidence="10"/>
<keyword evidence="5" id="KW-0602">Photosynthesis</keyword>
<dbReference type="GO" id="GO:0015979">
    <property type="term" value="P:photosynthesis"/>
    <property type="evidence" value="ECO:0007669"/>
    <property type="project" value="UniProtKB-KW"/>
</dbReference>
<reference evidence="10" key="1">
    <citation type="journal article" date="2018" name="Sci. Rep.">
        <title>Dynamic evolution of inverted repeats in Euglenophyta plastid genomes.</title>
        <authorList>
            <person name="Karnkowska A."/>
            <person name="Bennett M.S."/>
            <person name="Triemer R.E."/>
        </authorList>
    </citation>
    <scope>NUCLEOTIDE SEQUENCE</scope>
</reference>
<evidence type="ECO:0000256" key="8">
    <source>
        <dbReference type="ARBA" id="ARBA00023136"/>
    </source>
</evidence>
<name>A0A3G3LLM5_9EUGL</name>
<feature type="transmembrane region" description="Helical" evidence="9">
    <location>
        <begin position="57"/>
        <end position="78"/>
    </location>
</feature>
<keyword evidence="10" id="KW-0150">Chloroplast</keyword>
<evidence type="ECO:0000256" key="9">
    <source>
        <dbReference type="SAM" id="Phobius"/>
    </source>
</evidence>
<evidence type="ECO:0000256" key="7">
    <source>
        <dbReference type="ARBA" id="ARBA00022989"/>
    </source>
</evidence>
<evidence type="ECO:0000256" key="2">
    <source>
        <dbReference type="ARBA" id="ARBA00004141"/>
    </source>
</evidence>
<keyword evidence="10" id="KW-0934">Plastid</keyword>
<dbReference type="InterPro" id="IPR003359">
    <property type="entry name" value="PSI_Ycf4_assembly"/>
</dbReference>
<dbReference type="GeneID" id="38462587"/>
<comment type="subcellular location">
    <subcellularLocation>
        <location evidence="2">Membrane</location>
        <topology evidence="2">Multi-pass membrane protein</topology>
    </subcellularLocation>
</comment>
<feature type="transmembrane region" description="Helical" evidence="9">
    <location>
        <begin position="21"/>
        <end position="45"/>
    </location>
</feature>
<protein>
    <recommendedName>
        <fullName evidence="4">Photosystem I assembly protein Ycf4</fullName>
    </recommendedName>
</protein>
<comment type="similarity">
    <text evidence="3">Belongs to the Ycf4 family.</text>
</comment>
<keyword evidence="6 9" id="KW-0812">Transmembrane</keyword>
<comment type="function">
    <text evidence="1">Seems to be required for the assembly of the photosystem I complex.</text>
</comment>
<proteinExistence type="inferred from homology"/>
<evidence type="ECO:0000256" key="5">
    <source>
        <dbReference type="ARBA" id="ARBA00022531"/>
    </source>
</evidence>
<dbReference type="AlphaFoldDB" id="A0A3G3LLM5"/>
<evidence type="ECO:0000256" key="3">
    <source>
        <dbReference type="ARBA" id="ARBA00008198"/>
    </source>
</evidence>
<evidence type="ECO:0000256" key="4">
    <source>
        <dbReference type="ARBA" id="ARBA00015395"/>
    </source>
</evidence>
<sequence>MKNSDKFLIEEIKNNEKISDIVISTTMFLGSLGFLIVGISSYLQINVLSFLNAKEIIFFPQGLTMCFYGITGLIISTYQIIILNSKVGEGYNEFDKSKGTITIYRNKYPWQQESVRITYPIDDIEAIKVERNNTILDAKQTIFICLKGKKEVPIIQIRRPININELEKKASDLASFLQIPIKGI</sequence>
<evidence type="ECO:0000256" key="6">
    <source>
        <dbReference type="ARBA" id="ARBA00022692"/>
    </source>
</evidence>
<dbReference type="GO" id="GO:0009522">
    <property type="term" value="C:photosystem I"/>
    <property type="evidence" value="ECO:0007669"/>
    <property type="project" value="InterPro"/>
</dbReference>
<evidence type="ECO:0000313" key="10">
    <source>
        <dbReference type="EMBL" id="AYQ93610.1"/>
    </source>
</evidence>
<keyword evidence="8 9" id="KW-0472">Membrane</keyword>
<accession>A0A3G3LLM5</accession>